<evidence type="ECO:0000313" key="1">
    <source>
        <dbReference type="EMBL" id="THH18797.1"/>
    </source>
</evidence>
<comment type="caution">
    <text evidence="1">The sequence shown here is derived from an EMBL/GenBank/DDBJ whole genome shotgun (WGS) entry which is preliminary data.</text>
</comment>
<dbReference type="AlphaFoldDB" id="A0A4S4M2P2"/>
<gene>
    <name evidence="1" type="ORF">EUX98_g8894</name>
</gene>
<proteinExistence type="predicted"/>
<feature type="non-terminal residue" evidence="1">
    <location>
        <position position="1"/>
    </location>
</feature>
<evidence type="ECO:0000313" key="2">
    <source>
        <dbReference type="Proteomes" id="UP000308730"/>
    </source>
</evidence>
<organism evidence="1 2">
    <name type="scientific">Antrodiella citrinella</name>
    <dbReference type="NCBI Taxonomy" id="2447956"/>
    <lineage>
        <taxon>Eukaryota</taxon>
        <taxon>Fungi</taxon>
        <taxon>Dikarya</taxon>
        <taxon>Basidiomycota</taxon>
        <taxon>Agaricomycotina</taxon>
        <taxon>Agaricomycetes</taxon>
        <taxon>Polyporales</taxon>
        <taxon>Steccherinaceae</taxon>
        <taxon>Antrodiella</taxon>
    </lineage>
</organism>
<reference evidence="1 2" key="1">
    <citation type="submission" date="2019-02" db="EMBL/GenBank/DDBJ databases">
        <title>Genome sequencing of the rare red list fungi Antrodiella citrinella (Flaviporus citrinellus).</title>
        <authorList>
            <person name="Buettner E."/>
            <person name="Kellner H."/>
        </authorList>
    </citation>
    <scope>NUCLEOTIDE SEQUENCE [LARGE SCALE GENOMIC DNA]</scope>
    <source>
        <strain evidence="1 2">DSM 108506</strain>
    </source>
</reference>
<name>A0A4S4M2P2_9APHY</name>
<dbReference type="EMBL" id="SGPM01000573">
    <property type="protein sequence ID" value="THH18797.1"/>
    <property type="molecule type" value="Genomic_DNA"/>
</dbReference>
<dbReference type="Proteomes" id="UP000308730">
    <property type="component" value="Unassembled WGS sequence"/>
</dbReference>
<protein>
    <submittedName>
        <fullName evidence="1">Uncharacterized protein</fullName>
    </submittedName>
</protein>
<dbReference type="OrthoDB" id="2804200at2759"/>
<dbReference type="PANTHER" id="PTHR33266:SF1">
    <property type="entry name" value="F-BOX DOMAIN-CONTAINING PROTEIN"/>
    <property type="match status" value="1"/>
</dbReference>
<dbReference type="PANTHER" id="PTHR33266">
    <property type="entry name" value="CHROMOSOME 15, WHOLE GENOME SHOTGUN SEQUENCE"/>
    <property type="match status" value="1"/>
</dbReference>
<sequence>REALKKNPASFDPIRQHVALRRDTVPEASSLQGVEGGALNLASKKVTEDSWKQEFVGDAHIELKDHIISHWKDKEHYAPYCTIVESTGTGKSRMVDEFSRANFTLTVNLRDPPAQGFPPSDDKVYKYFEPESLGAKTLDELWVHVTAFMLALFEECKKAILTVMEKECSCDNDRKEWLHHKGAVWFRDKMTEGQTMKSQGEYRVNFYNSVVLRAEEVVVDSALAWTVY</sequence>
<accession>A0A4S4M2P2</accession>
<keyword evidence="2" id="KW-1185">Reference proteome</keyword>